<dbReference type="PANTHER" id="PTHR10003">
    <property type="entry name" value="SUPEROXIDE DISMUTASE CU-ZN -RELATED"/>
    <property type="match status" value="1"/>
</dbReference>
<dbReference type="InterPro" id="IPR036423">
    <property type="entry name" value="SOD-like_Cu/Zn_dom_sf"/>
</dbReference>
<proteinExistence type="inferred from homology"/>
<dbReference type="OrthoDB" id="5431326at2"/>
<dbReference type="EMBL" id="SDWJ01000002">
    <property type="protein sequence ID" value="MVZ97597.1"/>
    <property type="molecule type" value="Genomic_DNA"/>
</dbReference>
<evidence type="ECO:0000256" key="2">
    <source>
        <dbReference type="SAM" id="SignalP"/>
    </source>
</evidence>
<protein>
    <submittedName>
        <fullName evidence="4">Superoxide dismutase family protein</fullName>
    </submittedName>
</protein>
<comment type="similarity">
    <text evidence="1">Belongs to the Cu-Zn superoxide dismutase family.</text>
</comment>
<dbReference type="GO" id="GO:0006801">
    <property type="term" value="P:superoxide metabolic process"/>
    <property type="evidence" value="ECO:0007669"/>
    <property type="project" value="InterPro"/>
</dbReference>
<dbReference type="InterPro" id="IPR001424">
    <property type="entry name" value="SOD_Cu_Zn_dom"/>
</dbReference>
<evidence type="ECO:0000259" key="3">
    <source>
        <dbReference type="Pfam" id="PF00080"/>
    </source>
</evidence>
<dbReference type="Gene3D" id="2.60.40.200">
    <property type="entry name" value="Superoxide dismutase, copper/zinc binding domain"/>
    <property type="match status" value="1"/>
</dbReference>
<dbReference type="CDD" id="cd00305">
    <property type="entry name" value="Cu-Zn_Superoxide_Dismutase"/>
    <property type="match status" value="1"/>
</dbReference>
<dbReference type="RefSeq" id="WP_160353605.1">
    <property type="nucleotide sequence ID" value="NZ_SDWJ01000002.1"/>
</dbReference>
<feature type="chain" id="PRO_5026349650" evidence="2">
    <location>
        <begin position="22"/>
        <end position="165"/>
    </location>
</feature>
<evidence type="ECO:0000313" key="4">
    <source>
        <dbReference type="EMBL" id="MVZ97597.1"/>
    </source>
</evidence>
<gene>
    <name evidence="4" type="ORF">EUU23_07745</name>
</gene>
<evidence type="ECO:0000256" key="1">
    <source>
        <dbReference type="ARBA" id="ARBA00010457"/>
    </source>
</evidence>
<dbReference type="AlphaFoldDB" id="A0A6I4LVN3"/>
<dbReference type="Proteomes" id="UP000471147">
    <property type="component" value="Unassembled WGS sequence"/>
</dbReference>
<evidence type="ECO:0000313" key="5">
    <source>
        <dbReference type="Proteomes" id="UP000471147"/>
    </source>
</evidence>
<comment type="caution">
    <text evidence="4">The sequence shown here is derived from an EMBL/GenBank/DDBJ whole genome shotgun (WGS) entry which is preliminary data.</text>
</comment>
<reference evidence="4 5" key="1">
    <citation type="submission" date="2019-01" db="EMBL/GenBank/DDBJ databases">
        <title>Sphingorhabdus lacus sp.nov., isolated from an oligotrophic freshwater lake.</title>
        <authorList>
            <person name="Park M."/>
        </authorList>
    </citation>
    <scope>NUCLEOTIDE SEQUENCE [LARGE SCALE GENOMIC DNA]</scope>
    <source>
        <strain evidence="4 5">IMCC26285</strain>
    </source>
</reference>
<feature type="domain" description="Superoxide dismutase copper/zinc binding" evidence="3">
    <location>
        <begin position="38"/>
        <end position="164"/>
    </location>
</feature>
<name>A0A6I4LVN3_9SPHN</name>
<dbReference type="Pfam" id="PF00080">
    <property type="entry name" value="Sod_Cu"/>
    <property type="match status" value="1"/>
</dbReference>
<organism evidence="4 5">
    <name type="scientific">Sphingorhabdus profundilacus</name>
    <dbReference type="NCBI Taxonomy" id="2509718"/>
    <lineage>
        <taxon>Bacteria</taxon>
        <taxon>Pseudomonadati</taxon>
        <taxon>Pseudomonadota</taxon>
        <taxon>Alphaproteobacteria</taxon>
        <taxon>Sphingomonadales</taxon>
        <taxon>Sphingomonadaceae</taxon>
        <taxon>Sphingorhabdus</taxon>
    </lineage>
</organism>
<dbReference type="SUPFAM" id="SSF49329">
    <property type="entry name" value="Cu,Zn superoxide dismutase-like"/>
    <property type="match status" value="1"/>
</dbReference>
<keyword evidence="5" id="KW-1185">Reference proteome</keyword>
<feature type="signal peptide" evidence="2">
    <location>
        <begin position="1"/>
        <end position="21"/>
    </location>
</feature>
<accession>A0A6I4LVN3</accession>
<keyword evidence="2" id="KW-0732">Signal</keyword>
<sequence>MRVTISLYCLMLLLKPVAVQAKPDHAKGILADADAVSHGSVTLKQQGGMVHGTIRISGMMPGFHAMHIHSTGQCRGDGFTAAGGHWNPQVKQHGLQNSMGAHLGDLAQITVGKDGKGKARFMLMSSLDQLLDADGAALIIHANPDDGMTDPSGNSGPRILCAVIG</sequence>
<dbReference type="GO" id="GO:0005507">
    <property type="term" value="F:copper ion binding"/>
    <property type="evidence" value="ECO:0007669"/>
    <property type="project" value="InterPro"/>
</dbReference>
<dbReference type="InterPro" id="IPR024134">
    <property type="entry name" value="SOD_Cu/Zn_/chaperone"/>
</dbReference>